<keyword evidence="8" id="KW-1185">Reference proteome</keyword>
<dbReference type="Proteomes" id="UP000217083">
    <property type="component" value="Unassembled WGS sequence"/>
</dbReference>
<dbReference type="EMBL" id="NPIA01000006">
    <property type="protein sequence ID" value="OZM56513.1"/>
    <property type="molecule type" value="Genomic_DNA"/>
</dbReference>
<name>A0A263BS23_9BACI</name>
<evidence type="ECO:0000256" key="1">
    <source>
        <dbReference type="ARBA" id="ARBA00006068"/>
    </source>
</evidence>
<feature type="transmembrane region" description="Helical" evidence="5">
    <location>
        <begin position="20"/>
        <end position="40"/>
    </location>
</feature>
<dbReference type="PANTHER" id="PTHR33392:SF3">
    <property type="entry name" value="POLYISOPRENYL-TEICHOIC ACID--PEPTIDOGLYCAN TEICHOIC ACID TRANSFERASE TAGT"/>
    <property type="match status" value="1"/>
</dbReference>
<dbReference type="NCBIfam" id="TIGR00350">
    <property type="entry name" value="lytR_cpsA_psr"/>
    <property type="match status" value="1"/>
</dbReference>
<dbReference type="Gene3D" id="3.40.630.190">
    <property type="entry name" value="LCP protein"/>
    <property type="match status" value="1"/>
</dbReference>
<keyword evidence="2 5" id="KW-0812">Transmembrane</keyword>
<proteinExistence type="inferred from homology"/>
<keyword evidence="3" id="KW-0735">Signal-anchor</keyword>
<dbReference type="InterPro" id="IPR004474">
    <property type="entry name" value="LytR_CpsA_psr"/>
</dbReference>
<organism evidence="7 8">
    <name type="scientific">Lottiidibacillus patelloidae</name>
    <dbReference type="NCBI Taxonomy" id="2670334"/>
    <lineage>
        <taxon>Bacteria</taxon>
        <taxon>Bacillati</taxon>
        <taxon>Bacillota</taxon>
        <taxon>Bacilli</taxon>
        <taxon>Bacillales</taxon>
        <taxon>Bacillaceae</taxon>
        <taxon>Lottiidibacillus</taxon>
    </lineage>
</organism>
<dbReference type="AlphaFoldDB" id="A0A263BS23"/>
<accession>A0A263BS23</accession>
<protein>
    <recommendedName>
        <fullName evidence="6">Cell envelope-related transcriptional attenuator domain-containing protein</fullName>
    </recommendedName>
</protein>
<evidence type="ECO:0000313" key="7">
    <source>
        <dbReference type="EMBL" id="OZM56513.1"/>
    </source>
</evidence>
<reference evidence="8" key="1">
    <citation type="submission" date="2017-08" db="EMBL/GenBank/DDBJ databases">
        <authorList>
            <person name="Huang Z."/>
        </authorList>
    </citation>
    <scope>NUCLEOTIDE SEQUENCE [LARGE SCALE GENOMIC DNA]</scope>
    <source>
        <strain evidence="8">SA5d-4</strain>
    </source>
</reference>
<evidence type="ECO:0000313" key="8">
    <source>
        <dbReference type="Proteomes" id="UP000217083"/>
    </source>
</evidence>
<gene>
    <name evidence="7" type="ORF">CIB95_12125</name>
</gene>
<evidence type="ECO:0000256" key="4">
    <source>
        <dbReference type="ARBA" id="ARBA00022989"/>
    </source>
</evidence>
<dbReference type="GO" id="GO:0071555">
    <property type="term" value="P:cell wall organization"/>
    <property type="evidence" value="ECO:0007669"/>
    <property type="project" value="UniProtKB-KW"/>
</dbReference>
<sequence length="345" mass="38458">MCKIKGETILINKIILKKILLWTLIPLAVVVISASSYALYLTQKVADVLDEGSDSRVELNRGETSSKRKPNSVVDPTKDNISILFLGIDTSNAKGRGGKARTDAMLLATFNEKDKSIQMLSIPRDTYVYLPTMGYSDRISHAHAYDGVDGAVAAVEEMLNVPVDYFVRLNFYGFIEIVDALGGVEVYVPFTFREQDSNDNKGAILLEKGNQLLDGEHALAFARMRKYDNDFKRGDRQQEVLKAIINKTVSLKSITKYSTIIDAVGKNMVTNLSFKDVVSLHDYFTKGSKLSMNSIKLTGTDWYNTAESGKYYFQVNDSSLEEASKALRLHLELDEEETSSVADNN</sequence>
<dbReference type="InterPro" id="IPR050922">
    <property type="entry name" value="LytR/CpsA/Psr_CW_biosynth"/>
</dbReference>
<evidence type="ECO:0000256" key="5">
    <source>
        <dbReference type="SAM" id="Phobius"/>
    </source>
</evidence>
<evidence type="ECO:0000256" key="2">
    <source>
        <dbReference type="ARBA" id="ARBA00022692"/>
    </source>
</evidence>
<comment type="similarity">
    <text evidence="1">Belongs to the LytR/CpsA/Psr (LCP) family.</text>
</comment>
<reference evidence="7 8" key="2">
    <citation type="submission" date="2017-09" db="EMBL/GenBank/DDBJ databases">
        <title>Bacillus patelloidae sp. nov., isolated from the intestinal tract of a marine limpet.</title>
        <authorList>
            <person name="Liu R."/>
            <person name="Dong C."/>
            <person name="Shao Z."/>
        </authorList>
    </citation>
    <scope>NUCLEOTIDE SEQUENCE [LARGE SCALE GENOMIC DNA]</scope>
    <source>
        <strain evidence="7 8">SA5d-4</strain>
    </source>
</reference>
<comment type="caution">
    <text evidence="7">The sequence shown here is derived from an EMBL/GenBank/DDBJ whole genome shotgun (WGS) entry which is preliminary data.</text>
</comment>
<dbReference type="Pfam" id="PF03816">
    <property type="entry name" value="LytR_cpsA_psr"/>
    <property type="match status" value="1"/>
</dbReference>
<dbReference type="PANTHER" id="PTHR33392">
    <property type="entry name" value="POLYISOPRENYL-TEICHOIC ACID--PEPTIDOGLYCAN TEICHOIC ACID TRANSFERASE TAGU"/>
    <property type="match status" value="1"/>
</dbReference>
<evidence type="ECO:0000256" key="3">
    <source>
        <dbReference type="ARBA" id="ARBA00022968"/>
    </source>
</evidence>
<evidence type="ECO:0000259" key="6">
    <source>
        <dbReference type="Pfam" id="PF03816"/>
    </source>
</evidence>
<keyword evidence="4 5" id="KW-1133">Transmembrane helix</keyword>
<keyword evidence="5" id="KW-0472">Membrane</keyword>
<feature type="domain" description="Cell envelope-related transcriptional attenuator" evidence="6">
    <location>
        <begin position="101"/>
        <end position="248"/>
    </location>
</feature>